<dbReference type="EMBL" id="QGNW01000329">
    <property type="protein sequence ID" value="RVW76427.1"/>
    <property type="molecule type" value="Genomic_DNA"/>
</dbReference>
<evidence type="ECO:0000313" key="2">
    <source>
        <dbReference type="Proteomes" id="UP000288805"/>
    </source>
</evidence>
<accession>A0A438GW52</accession>
<protein>
    <submittedName>
        <fullName evidence="1">Uncharacterized protein</fullName>
    </submittedName>
</protein>
<sequence length="345" mass="39273">MLRGRKHRDDKDQLIWALSLLLVKGLPGNITYLPPTLTLPYYAAQGTKRPPVSYPIPVQPYYAEQLAARPQLPMLDLEICRLLMDLHCTYHQGPRHETDRCTALRHVIQDLIDQGLVHLGQLSVTTNPLPAHTTHAVSPPADDIHFIDFAEFDDHIHMLSWDKLGSKPIVVGGIYETPFVLIPDVDEAHTPYVDDVHTPDIQYVICKGRVVQKQPPQPLDPWKGDPLMKSTHRDALIRALSQIRVKTTTTLEGLIHMMRTSRATCIVFSNDDLPPEVRAYDNTKRKVIGTLEIELLIAIPSSLHQKVKFIHDGDDDLFLTWFTFDEMQTLEIEDICRDFVAMSFD</sequence>
<proteinExistence type="predicted"/>
<evidence type="ECO:0000313" key="1">
    <source>
        <dbReference type="EMBL" id="RVW76427.1"/>
    </source>
</evidence>
<comment type="caution">
    <text evidence="1">The sequence shown here is derived from an EMBL/GenBank/DDBJ whole genome shotgun (WGS) entry which is preliminary data.</text>
</comment>
<gene>
    <name evidence="1" type="ORF">CK203_056858</name>
</gene>
<dbReference type="Proteomes" id="UP000288805">
    <property type="component" value="Unassembled WGS sequence"/>
</dbReference>
<reference evidence="1 2" key="1">
    <citation type="journal article" date="2018" name="PLoS Genet.">
        <title>Population sequencing reveals clonal diversity and ancestral inbreeding in the grapevine cultivar Chardonnay.</title>
        <authorList>
            <person name="Roach M.J."/>
            <person name="Johnson D.L."/>
            <person name="Bohlmann J."/>
            <person name="van Vuuren H.J."/>
            <person name="Jones S.J."/>
            <person name="Pretorius I.S."/>
            <person name="Schmidt S.A."/>
            <person name="Borneman A.R."/>
        </authorList>
    </citation>
    <scope>NUCLEOTIDE SEQUENCE [LARGE SCALE GENOMIC DNA]</scope>
    <source>
        <strain evidence="2">cv. Chardonnay</strain>
        <tissue evidence="1">Leaf</tissue>
    </source>
</reference>
<name>A0A438GW52_VITVI</name>
<organism evidence="1 2">
    <name type="scientific">Vitis vinifera</name>
    <name type="common">Grape</name>
    <dbReference type="NCBI Taxonomy" id="29760"/>
    <lineage>
        <taxon>Eukaryota</taxon>
        <taxon>Viridiplantae</taxon>
        <taxon>Streptophyta</taxon>
        <taxon>Embryophyta</taxon>
        <taxon>Tracheophyta</taxon>
        <taxon>Spermatophyta</taxon>
        <taxon>Magnoliopsida</taxon>
        <taxon>eudicotyledons</taxon>
        <taxon>Gunneridae</taxon>
        <taxon>Pentapetalae</taxon>
        <taxon>rosids</taxon>
        <taxon>Vitales</taxon>
        <taxon>Vitaceae</taxon>
        <taxon>Viteae</taxon>
        <taxon>Vitis</taxon>
    </lineage>
</organism>
<dbReference type="AlphaFoldDB" id="A0A438GW52"/>